<protein>
    <recommendedName>
        <fullName evidence="7">Orotidine 5'-phosphate decarboxylase</fullName>
        <ecNumber evidence="7">4.1.1.23</ecNumber>
    </recommendedName>
    <alternativeName>
        <fullName evidence="7">OMP decarboxylase</fullName>
        <shortName evidence="7">OMPDCase</shortName>
        <shortName evidence="7">OMPdecase</shortName>
    </alternativeName>
</protein>
<gene>
    <name evidence="7" type="primary">pyrF</name>
    <name evidence="10" type="ORF">LX77_03771</name>
</gene>
<feature type="domain" description="Orotidine 5'-phosphate decarboxylase" evidence="9">
    <location>
        <begin position="16"/>
        <end position="254"/>
    </location>
</feature>
<evidence type="ECO:0000256" key="7">
    <source>
        <dbReference type="HAMAP-Rule" id="MF_01215"/>
    </source>
</evidence>
<comment type="similarity">
    <text evidence="2 7">Belongs to the OMP decarboxylase family. Type 2 subfamily.</text>
</comment>
<evidence type="ECO:0000313" key="10">
    <source>
        <dbReference type="EMBL" id="RAJ18668.1"/>
    </source>
</evidence>
<dbReference type="NCBIfam" id="TIGR02127">
    <property type="entry name" value="pyrF_sub2"/>
    <property type="match status" value="1"/>
</dbReference>
<dbReference type="FunFam" id="3.20.20.70:FF:000157">
    <property type="entry name" value="Orotidine 5'-phosphate decarboxylase"/>
    <property type="match status" value="1"/>
</dbReference>
<evidence type="ECO:0000259" key="9">
    <source>
        <dbReference type="SMART" id="SM00934"/>
    </source>
</evidence>
<dbReference type="EMBL" id="QLLQ01000027">
    <property type="protein sequence ID" value="RAJ18668.1"/>
    <property type="molecule type" value="Genomic_DNA"/>
</dbReference>
<evidence type="ECO:0000256" key="6">
    <source>
        <dbReference type="ARBA" id="ARBA00049157"/>
    </source>
</evidence>
<dbReference type="Gene3D" id="3.20.20.70">
    <property type="entry name" value="Aldolase class I"/>
    <property type="match status" value="1"/>
</dbReference>
<dbReference type="PANTHER" id="PTHR43375:SF1">
    <property type="entry name" value="OROTIDINE 5'-PHOSPHATE DECARBOXYLASE"/>
    <property type="match status" value="1"/>
</dbReference>
<dbReference type="RefSeq" id="WP_066437449.1">
    <property type="nucleotide sequence ID" value="NZ_LZRN01000044.1"/>
</dbReference>
<dbReference type="CDD" id="cd04725">
    <property type="entry name" value="OMP_decarboxylase_like"/>
    <property type="match status" value="1"/>
</dbReference>
<dbReference type="InterPro" id="IPR001754">
    <property type="entry name" value="OMPdeCOase_dom"/>
</dbReference>
<dbReference type="SMART" id="SM00934">
    <property type="entry name" value="OMPdecase"/>
    <property type="match status" value="1"/>
</dbReference>
<dbReference type="InterPro" id="IPR013785">
    <property type="entry name" value="Aldolase_TIM"/>
</dbReference>
<sequence length="271" mass="30022">MTTQQLTAQIKKKNSFLCIGLDVDLTKIPPHLLTQEDPIFAFNKAIIDATHHLCVAYKPNTAFYEAYGLKGWKSLEKTIQYLNTNHPEIFTIADAKRGDIGNTSRMYAKAFLEDLGFDSVTVAPYMGKDSVEPFLEFKDKHTILLALTSNEGAFDFQTKAVDGRELYKQVLETSKSWKNSENLMYVVGATKAAYFADIRKIIPNSFLLVPGVGAQGGDLKEVCKYGMNAAVGLLVNSSRGIIYASNDENFAEAAAEKAKELQQEMAVILNN</sequence>
<evidence type="ECO:0000256" key="5">
    <source>
        <dbReference type="ARBA" id="ARBA00023239"/>
    </source>
</evidence>
<evidence type="ECO:0000256" key="8">
    <source>
        <dbReference type="SAM" id="Coils"/>
    </source>
</evidence>
<proteinExistence type="inferred from homology"/>
<dbReference type="GO" id="GO:0006207">
    <property type="term" value="P:'de novo' pyrimidine nucleobase biosynthetic process"/>
    <property type="evidence" value="ECO:0007669"/>
    <property type="project" value="InterPro"/>
</dbReference>
<keyword evidence="5 7" id="KW-0456">Lyase</keyword>
<dbReference type="UniPathway" id="UPA00070">
    <property type="reaction ID" value="UER00120"/>
</dbReference>
<dbReference type="GO" id="GO:0044205">
    <property type="term" value="P:'de novo' UMP biosynthetic process"/>
    <property type="evidence" value="ECO:0007669"/>
    <property type="project" value="UniProtKB-UniRule"/>
</dbReference>
<comment type="pathway">
    <text evidence="1 7">Pyrimidine metabolism; UMP biosynthesis via de novo pathway; UMP from orotate: step 2/2.</text>
</comment>
<dbReference type="EC" id="4.1.1.23" evidence="7"/>
<dbReference type="AlphaFoldDB" id="A0A1A7QUT4"/>
<name>A0A1A7QUT4_9FLAO</name>
<evidence type="ECO:0000313" key="11">
    <source>
        <dbReference type="Proteomes" id="UP000248987"/>
    </source>
</evidence>
<comment type="catalytic activity">
    <reaction evidence="6 7">
        <text>orotidine 5'-phosphate + H(+) = UMP + CO2</text>
        <dbReference type="Rhea" id="RHEA:11596"/>
        <dbReference type="ChEBI" id="CHEBI:15378"/>
        <dbReference type="ChEBI" id="CHEBI:16526"/>
        <dbReference type="ChEBI" id="CHEBI:57538"/>
        <dbReference type="ChEBI" id="CHEBI:57865"/>
        <dbReference type="EC" id="4.1.1.23"/>
    </reaction>
</comment>
<evidence type="ECO:0000256" key="2">
    <source>
        <dbReference type="ARBA" id="ARBA00008847"/>
    </source>
</evidence>
<feature type="active site" description="Proton donor" evidence="7">
    <location>
        <position position="96"/>
    </location>
</feature>
<dbReference type="Proteomes" id="UP000248987">
    <property type="component" value="Unassembled WGS sequence"/>
</dbReference>
<feature type="coiled-coil region" evidence="8">
    <location>
        <begin position="244"/>
        <end position="271"/>
    </location>
</feature>
<dbReference type="OrthoDB" id="9808470at2"/>
<dbReference type="HAMAP" id="MF_01215">
    <property type="entry name" value="OMPdecase_type2"/>
    <property type="match status" value="1"/>
</dbReference>
<accession>A0A1A7QUT4</accession>
<keyword evidence="8" id="KW-0175">Coiled coil</keyword>
<keyword evidence="11" id="KW-1185">Reference proteome</keyword>
<evidence type="ECO:0000256" key="4">
    <source>
        <dbReference type="ARBA" id="ARBA00022975"/>
    </source>
</evidence>
<dbReference type="InterPro" id="IPR011995">
    <property type="entry name" value="OMPdecase_type-2"/>
</dbReference>
<keyword evidence="3 7" id="KW-0210">Decarboxylase</keyword>
<keyword evidence="4 7" id="KW-0665">Pyrimidine biosynthesis</keyword>
<comment type="caution">
    <text evidence="10">The sequence shown here is derived from an EMBL/GenBank/DDBJ whole genome shotgun (WGS) entry which is preliminary data.</text>
</comment>
<reference evidence="10 11" key="1">
    <citation type="submission" date="2018-06" db="EMBL/GenBank/DDBJ databases">
        <title>Genomic Encyclopedia of Archaeal and Bacterial Type Strains, Phase II (KMG-II): from individual species to whole genera.</title>
        <authorList>
            <person name="Goeker M."/>
        </authorList>
    </citation>
    <scope>NUCLEOTIDE SEQUENCE [LARGE SCALE GENOMIC DNA]</scope>
    <source>
        <strain evidence="10 11">DSM 12408</strain>
    </source>
</reference>
<dbReference type="SUPFAM" id="SSF51366">
    <property type="entry name" value="Ribulose-phoshate binding barrel"/>
    <property type="match status" value="1"/>
</dbReference>
<dbReference type="PANTHER" id="PTHR43375">
    <property type="entry name" value="OROTIDINE 5'-PHOSPHATE DECARBOXYLASE"/>
    <property type="match status" value="1"/>
</dbReference>
<organism evidence="10 11">
    <name type="scientific">Gelidibacter algens</name>
    <dbReference type="NCBI Taxonomy" id="49280"/>
    <lineage>
        <taxon>Bacteria</taxon>
        <taxon>Pseudomonadati</taxon>
        <taxon>Bacteroidota</taxon>
        <taxon>Flavobacteriia</taxon>
        <taxon>Flavobacteriales</taxon>
        <taxon>Flavobacteriaceae</taxon>
        <taxon>Gelidibacter</taxon>
    </lineage>
</organism>
<dbReference type="InterPro" id="IPR011060">
    <property type="entry name" value="RibuloseP-bd_barrel"/>
</dbReference>
<dbReference type="STRING" id="49280.A9996_16090"/>
<dbReference type="Pfam" id="PF00215">
    <property type="entry name" value="OMPdecase"/>
    <property type="match status" value="1"/>
</dbReference>
<dbReference type="GO" id="GO:0004590">
    <property type="term" value="F:orotidine-5'-phosphate decarboxylase activity"/>
    <property type="evidence" value="ECO:0007669"/>
    <property type="project" value="UniProtKB-UniRule"/>
</dbReference>
<evidence type="ECO:0000256" key="3">
    <source>
        <dbReference type="ARBA" id="ARBA00022793"/>
    </source>
</evidence>
<evidence type="ECO:0000256" key="1">
    <source>
        <dbReference type="ARBA" id="ARBA00004861"/>
    </source>
</evidence>